<protein>
    <recommendedName>
        <fullName evidence="4">C-C motif chemokine</fullName>
    </recommendedName>
</protein>
<keyword evidence="7" id="KW-1185">Reference proteome</keyword>
<comment type="subcellular location">
    <subcellularLocation>
        <location evidence="4">Secreted</location>
    </subcellularLocation>
</comment>
<dbReference type="AlphaFoldDB" id="A0AAR2L213"/>
<dbReference type="InterPro" id="IPR036048">
    <property type="entry name" value="Interleukin_8-like_sf"/>
</dbReference>
<dbReference type="CDD" id="cd00272">
    <property type="entry name" value="Chemokine_CC"/>
    <property type="match status" value="1"/>
</dbReference>
<evidence type="ECO:0000256" key="4">
    <source>
        <dbReference type="RuleBase" id="RU361150"/>
    </source>
</evidence>
<dbReference type="GeneTree" id="ENSGT01120000272426"/>
<dbReference type="Proteomes" id="UP001501920">
    <property type="component" value="Chromosome 8"/>
</dbReference>
<dbReference type="Ensembl" id="ENSPNAT00000074936.1">
    <property type="protein sequence ID" value="ENSPNAP00000054091.1"/>
    <property type="gene ID" value="ENSPNAG00000037300.1"/>
</dbReference>
<name>A0AAR2L213_PYGNA</name>
<dbReference type="InterPro" id="IPR000827">
    <property type="entry name" value="Chemokine_CC_CS"/>
</dbReference>
<feature type="signal peptide" evidence="4">
    <location>
        <begin position="1"/>
        <end position="21"/>
    </location>
</feature>
<keyword evidence="2 4" id="KW-0202">Cytokine</keyword>
<accession>A0AAR2L213</accession>
<reference evidence="6" key="2">
    <citation type="submission" date="2025-05" db="UniProtKB">
        <authorList>
            <consortium name="Ensembl"/>
        </authorList>
    </citation>
    <scope>IDENTIFICATION</scope>
</reference>
<feature type="chain" id="PRO_5044522714" description="C-C motif chemokine" evidence="4">
    <location>
        <begin position="22"/>
        <end position="98"/>
    </location>
</feature>
<dbReference type="GO" id="GO:0005615">
    <property type="term" value="C:extracellular space"/>
    <property type="evidence" value="ECO:0007669"/>
    <property type="project" value="UniProtKB-KW"/>
</dbReference>
<keyword evidence="4" id="KW-0964">Secreted</keyword>
<reference evidence="6 7" key="1">
    <citation type="submission" date="2020-10" db="EMBL/GenBank/DDBJ databases">
        <title>Pygocentrus nattereri (red-bellied piranha) genome, fPygNat1, primary haplotype.</title>
        <authorList>
            <person name="Myers G."/>
            <person name="Meyer A."/>
            <person name="Karagic N."/>
            <person name="Pippel M."/>
            <person name="Winkler S."/>
            <person name="Tracey A."/>
            <person name="Wood J."/>
            <person name="Formenti G."/>
            <person name="Howe K."/>
            <person name="Fedrigo O."/>
            <person name="Jarvis E.D."/>
        </authorList>
    </citation>
    <scope>NUCLEOTIDE SEQUENCE [LARGE SCALE GENOMIC DNA]</scope>
</reference>
<dbReference type="InterPro" id="IPR001811">
    <property type="entry name" value="Chemokine_IL8-like_dom"/>
</dbReference>
<evidence type="ECO:0000313" key="7">
    <source>
        <dbReference type="Proteomes" id="UP001501920"/>
    </source>
</evidence>
<dbReference type="Ensembl" id="ENSPNAT00000068640.1">
    <property type="protein sequence ID" value="ENSPNAP00000068426.1"/>
    <property type="gene ID" value="ENSPNAG00000037300.1"/>
</dbReference>
<dbReference type="InterPro" id="IPR039809">
    <property type="entry name" value="Chemokine_b/g/d"/>
</dbReference>
<keyword evidence="3" id="KW-1015">Disulfide bond</keyword>
<feature type="domain" description="Chemokine interleukin-8-like" evidence="5">
    <location>
        <begin position="28"/>
        <end position="87"/>
    </location>
</feature>
<evidence type="ECO:0000256" key="3">
    <source>
        <dbReference type="ARBA" id="ARBA00023157"/>
    </source>
</evidence>
<dbReference type="PROSITE" id="PS00472">
    <property type="entry name" value="SMALL_CYTOKINES_CC"/>
    <property type="match status" value="1"/>
</dbReference>
<keyword evidence="4" id="KW-0732">Signal</keyword>
<evidence type="ECO:0000256" key="2">
    <source>
        <dbReference type="ARBA" id="ARBA00022514"/>
    </source>
</evidence>
<proteinExistence type="inferred from homology"/>
<organism evidence="6 7">
    <name type="scientific">Pygocentrus nattereri</name>
    <name type="common">Red-bellied piranha</name>
    <dbReference type="NCBI Taxonomy" id="42514"/>
    <lineage>
        <taxon>Eukaryota</taxon>
        <taxon>Metazoa</taxon>
        <taxon>Chordata</taxon>
        <taxon>Craniata</taxon>
        <taxon>Vertebrata</taxon>
        <taxon>Euteleostomi</taxon>
        <taxon>Actinopterygii</taxon>
        <taxon>Neopterygii</taxon>
        <taxon>Teleostei</taxon>
        <taxon>Ostariophysi</taxon>
        <taxon>Characiformes</taxon>
        <taxon>Characoidei</taxon>
        <taxon>Pygocentrus</taxon>
    </lineage>
</organism>
<evidence type="ECO:0000259" key="5">
    <source>
        <dbReference type="SMART" id="SM00199"/>
    </source>
</evidence>
<sequence>MRTLSALLMVLLLCSVQQVYSAPEHTHSNDCCTKLTKLRFLPLARTESYRWTSSDCPIKAVVFQMVGGKRFCADPSWDWVDTHMKKVDQKKSSTASKP</sequence>
<dbReference type="GO" id="GO:0006955">
    <property type="term" value="P:immune response"/>
    <property type="evidence" value="ECO:0007669"/>
    <property type="project" value="InterPro"/>
</dbReference>
<dbReference type="GO" id="GO:0008009">
    <property type="term" value="F:chemokine activity"/>
    <property type="evidence" value="ECO:0007669"/>
    <property type="project" value="InterPro"/>
</dbReference>
<evidence type="ECO:0000313" key="6">
    <source>
        <dbReference type="Ensembl" id="ENSPNAP00000068426.1"/>
    </source>
</evidence>
<comment type="similarity">
    <text evidence="1 4">Belongs to the intercrine beta (chemokine CC) family.</text>
</comment>
<keyword evidence="4" id="KW-0145">Chemotaxis</keyword>
<dbReference type="Gene3D" id="2.40.50.40">
    <property type="match status" value="1"/>
</dbReference>
<dbReference type="SMART" id="SM00199">
    <property type="entry name" value="SCY"/>
    <property type="match status" value="1"/>
</dbReference>
<dbReference type="PANTHER" id="PTHR12015">
    <property type="entry name" value="SMALL INDUCIBLE CYTOKINE A"/>
    <property type="match status" value="1"/>
</dbReference>
<evidence type="ECO:0000256" key="1">
    <source>
        <dbReference type="ARBA" id="ARBA00010868"/>
    </source>
</evidence>
<dbReference type="Pfam" id="PF00048">
    <property type="entry name" value="IL8"/>
    <property type="match status" value="1"/>
</dbReference>
<dbReference type="SUPFAM" id="SSF54117">
    <property type="entry name" value="Interleukin 8-like chemokines"/>
    <property type="match status" value="1"/>
</dbReference>